<evidence type="ECO:0000256" key="7">
    <source>
        <dbReference type="ARBA" id="ARBA00023180"/>
    </source>
</evidence>
<accession>A0A9J7EAQ8</accession>
<evidence type="ECO:0000256" key="4">
    <source>
        <dbReference type="ARBA" id="ARBA00022692"/>
    </source>
</evidence>
<evidence type="ECO:0000256" key="6">
    <source>
        <dbReference type="ARBA" id="ARBA00023136"/>
    </source>
</evidence>
<organism evidence="9 10">
    <name type="scientific">Spodoptera litura</name>
    <name type="common">Asian cotton leafworm</name>
    <dbReference type="NCBI Taxonomy" id="69820"/>
    <lineage>
        <taxon>Eukaryota</taxon>
        <taxon>Metazoa</taxon>
        <taxon>Ecdysozoa</taxon>
        <taxon>Arthropoda</taxon>
        <taxon>Hexapoda</taxon>
        <taxon>Insecta</taxon>
        <taxon>Pterygota</taxon>
        <taxon>Neoptera</taxon>
        <taxon>Endopterygota</taxon>
        <taxon>Lepidoptera</taxon>
        <taxon>Glossata</taxon>
        <taxon>Ditrysia</taxon>
        <taxon>Noctuoidea</taxon>
        <taxon>Noctuidae</taxon>
        <taxon>Amphipyrinae</taxon>
        <taxon>Spodoptera</taxon>
    </lineage>
</organism>
<comment type="similarity">
    <text evidence="2">Belongs to the CD36 family.</text>
</comment>
<dbReference type="Pfam" id="PF01130">
    <property type="entry name" value="CD36"/>
    <property type="match status" value="1"/>
</dbReference>
<dbReference type="OrthoDB" id="18585at2759"/>
<dbReference type="GO" id="GO:0005886">
    <property type="term" value="C:plasma membrane"/>
    <property type="evidence" value="ECO:0007669"/>
    <property type="project" value="UniProtKB-SubCell"/>
</dbReference>
<dbReference type="GeneID" id="111357107"/>
<proteinExistence type="inferred from homology"/>
<protein>
    <submittedName>
        <fullName evidence="10">Scavenger receptor class B member 1-like</fullName>
    </submittedName>
</protein>
<dbReference type="InterPro" id="IPR002159">
    <property type="entry name" value="CD36_fam"/>
</dbReference>
<keyword evidence="3" id="KW-1003">Cell membrane</keyword>
<gene>
    <name evidence="10" type="primary">LOC111357107</name>
</gene>
<keyword evidence="6 8" id="KW-0472">Membrane</keyword>
<evidence type="ECO:0000313" key="9">
    <source>
        <dbReference type="Proteomes" id="UP000301870"/>
    </source>
</evidence>
<dbReference type="PANTHER" id="PTHR11923:SF104">
    <property type="entry name" value="FI07620P"/>
    <property type="match status" value="1"/>
</dbReference>
<keyword evidence="7" id="KW-0325">Glycoprotein</keyword>
<evidence type="ECO:0000256" key="8">
    <source>
        <dbReference type="SAM" id="Phobius"/>
    </source>
</evidence>
<keyword evidence="5 8" id="KW-1133">Transmembrane helix</keyword>
<evidence type="ECO:0000313" key="10">
    <source>
        <dbReference type="RefSeq" id="XP_022827440.1"/>
    </source>
</evidence>
<evidence type="ECO:0000256" key="1">
    <source>
        <dbReference type="ARBA" id="ARBA00004236"/>
    </source>
</evidence>
<keyword evidence="4 8" id="KW-0812">Transmembrane</keyword>
<dbReference type="PANTHER" id="PTHR11923">
    <property type="entry name" value="SCAVENGER RECEPTOR CLASS B TYPE-1 SR-B1"/>
    <property type="match status" value="1"/>
</dbReference>
<evidence type="ECO:0000256" key="5">
    <source>
        <dbReference type="ARBA" id="ARBA00022989"/>
    </source>
</evidence>
<comment type="subcellular location">
    <subcellularLocation>
        <location evidence="1">Cell membrane</location>
    </subcellularLocation>
</comment>
<keyword evidence="9" id="KW-1185">Reference proteome</keyword>
<sequence>MVVGTLQQVPSKGRISIMKIQNFTVQKRHSVIRLSYGILLAIIGIIMAAINPLDIVTTWYMDIREGSFLYNMWANPTYEMFSEMWVFNYTNAQEYLSGAEKVLKVNEVGPFTFQEMRTNENIKIDKQKGVMTMNPRLKLKFLLDKSVADTHNVTVKIPNIALIAMSTLAADKLGYFANAGAYYSMSALGSKLFKDLSIEEMFWGYHDPIVTIANSLLPGWIDFAKIGLLDRFYSQKNESSEVELANVTRRYSLNSWDNTSGLLEQGFTDLETSTPCNRIKGSFEGLMLPANYPKGKNITIFRKQACRNYPFSFVSESKSENTGLNSYLYTMDPTAFSSTSPFACNCSDGCPPDGFVDVSNCYYGFPISLSKPHMMDTDPVQQSHFEGMNPDLKKHGSHFELEPTIGAPLSFSIKIQINLAVRMNEGNPITAPFKDKVLPIMWFALYCNQPPSEVTSLLRLRLLYAPPLIITLEVILIIVGLVLAGQGLHRIWKPKYKIIPPKDIPAPIVRRKSSERRRSSVILNMAENVGFSFKDDEDLAKEAVSLLAINEEDSEFVDLLVSSDNE</sequence>
<evidence type="ECO:0000256" key="2">
    <source>
        <dbReference type="ARBA" id="ARBA00010532"/>
    </source>
</evidence>
<dbReference type="KEGG" id="sliu:111357107"/>
<dbReference type="GO" id="GO:0005044">
    <property type="term" value="F:scavenger receptor activity"/>
    <property type="evidence" value="ECO:0007669"/>
    <property type="project" value="TreeGrafter"/>
</dbReference>
<dbReference type="RefSeq" id="XP_022827440.1">
    <property type="nucleotide sequence ID" value="XM_022971672.1"/>
</dbReference>
<dbReference type="Proteomes" id="UP000301870">
    <property type="component" value="Chromosome 2"/>
</dbReference>
<dbReference type="PRINTS" id="PR01609">
    <property type="entry name" value="CD36FAMILY"/>
</dbReference>
<dbReference type="GO" id="GO:0005737">
    <property type="term" value="C:cytoplasm"/>
    <property type="evidence" value="ECO:0007669"/>
    <property type="project" value="TreeGrafter"/>
</dbReference>
<feature type="transmembrane region" description="Helical" evidence="8">
    <location>
        <begin position="462"/>
        <end position="485"/>
    </location>
</feature>
<dbReference type="AlphaFoldDB" id="A0A9J7EAQ8"/>
<feature type="transmembrane region" description="Helical" evidence="8">
    <location>
        <begin position="36"/>
        <end position="61"/>
    </location>
</feature>
<reference evidence="10" key="1">
    <citation type="submission" date="2025-08" db="UniProtKB">
        <authorList>
            <consortium name="RefSeq"/>
        </authorList>
    </citation>
    <scope>IDENTIFICATION</scope>
    <source>
        <strain evidence="10">Ishihara</strain>
        <tissue evidence="10">Whole body</tissue>
    </source>
</reference>
<name>A0A9J7EAQ8_SPOLT</name>
<evidence type="ECO:0000256" key="3">
    <source>
        <dbReference type="ARBA" id="ARBA00022475"/>
    </source>
</evidence>